<reference evidence="2 3" key="1">
    <citation type="submission" date="2011-12" db="EMBL/GenBank/DDBJ databases">
        <title>Whole genome shotgun sequence of Gordonia effusa NBRC 100432.</title>
        <authorList>
            <person name="Yoshida I."/>
            <person name="Takarada H."/>
            <person name="Hosoyama A."/>
            <person name="Tsuchikane K."/>
            <person name="Katsumata H."/>
            <person name="Yamazaki S."/>
            <person name="Fujita N."/>
        </authorList>
    </citation>
    <scope>NUCLEOTIDE SEQUENCE [LARGE SCALE GENOMIC DNA]</scope>
    <source>
        <strain evidence="2 3">NBRC 100432</strain>
    </source>
</reference>
<proteinExistence type="predicted"/>
<feature type="region of interest" description="Disordered" evidence="1">
    <location>
        <begin position="32"/>
        <end position="51"/>
    </location>
</feature>
<evidence type="ECO:0000313" key="3">
    <source>
        <dbReference type="Proteomes" id="UP000035034"/>
    </source>
</evidence>
<dbReference type="STRING" id="1077974.GOEFS_039_00170"/>
<name>H0QY82_9ACTN</name>
<sequence>MGDYIRVPKEHMISLGQSLEHVRVQLEAENASGTTVTGYDHRHGGKVESSEDAFQGAWKTSIKMLAEAIGDLGKVSEAIGSGAKAIDSEVAKAANQAAGNLSQFNFHI</sequence>
<organism evidence="2 3">
    <name type="scientific">Gordonia effusa NBRC 100432</name>
    <dbReference type="NCBI Taxonomy" id="1077974"/>
    <lineage>
        <taxon>Bacteria</taxon>
        <taxon>Bacillati</taxon>
        <taxon>Actinomycetota</taxon>
        <taxon>Actinomycetes</taxon>
        <taxon>Mycobacteriales</taxon>
        <taxon>Gordoniaceae</taxon>
        <taxon>Gordonia</taxon>
    </lineage>
</organism>
<keyword evidence="3" id="KW-1185">Reference proteome</keyword>
<dbReference type="RefSeq" id="WP_007317120.1">
    <property type="nucleotide sequence ID" value="NZ_BAEH01000039.1"/>
</dbReference>
<dbReference type="EMBL" id="BAEH01000039">
    <property type="protein sequence ID" value="GAB17783.1"/>
    <property type="molecule type" value="Genomic_DNA"/>
</dbReference>
<evidence type="ECO:0000313" key="2">
    <source>
        <dbReference type="EMBL" id="GAB17783.1"/>
    </source>
</evidence>
<dbReference type="Proteomes" id="UP000035034">
    <property type="component" value="Unassembled WGS sequence"/>
</dbReference>
<protein>
    <submittedName>
        <fullName evidence="2">Uncharacterized protein</fullName>
    </submittedName>
</protein>
<feature type="compositionally biased region" description="Basic and acidic residues" evidence="1">
    <location>
        <begin position="39"/>
        <end position="49"/>
    </location>
</feature>
<comment type="caution">
    <text evidence="2">The sequence shown here is derived from an EMBL/GenBank/DDBJ whole genome shotgun (WGS) entry which is preliminary data.</text>
</comment>
<accession>H0QY82</accession>
<evidence type="ECO:0000256" key="1">
    <source>
        <dbReference type="SAM" id="MobiDB-lite"/>
    </source>
</evidence>
<gene>
    <name evidence="2" type="ORF">GOEFS_039_00170</name>
</gene>
<dbReference type="AlphaFoldDB" id="H0QY82"/>